<dbReference type="EC" id="3.4.-.-" evidence="13"/>
<comment type="similarity">
    <text evidence="3 13">Belongs to the TIKI family.</text>
</comment>
<dbReference type="Pfam" id="PF01963">
    <property type="entry name" value="TraB_PrgY_gumN"/>
    <property type="match status" value="1"/>
</dbReference>
<comment type="cofactor">
    <cofactor evidence="1">
        <name>Co(2+)</name>
        <dbReference type="ChEBI" id="CHEBI:48828"/>
    </cofactor>
</comment>
<dbReference type="CDD" id="cd14789">
    <property type="entry name" value="Tiki"/>
    <property type="match status" value="1"/>
</dbReference>
<reference evidence="15 16" key="1">
    <citation type="submission" date="2024-02" db="EMBL/GenBank/DDBJ databases">
        <authorList>
            <person name="Daric V."/>
            <person name="Darras S."/>
        </authorList>
    </citation>
    <scope>NUCLEOTIDE SEQUENCE [LARGE SCALE GENOMIC DNA]</scope>
</reference>
<evidence type="ECO:0000313" key="16">
    <source>
        <dbReference type="Proteomes" id="UP001642483"/>
    </source>
</evidence>
<keyword evidence="10 13" id="KW-0482">Metalloprotease</keyword>
<gene>
    <name evidence="15" type="ORF">CVLEPA_LOCUS20884</name>
</gene>
<keyword evidence="13" id="KW-1003">Cell membrane</keyword>
<keyword evidence="13" id="KW-0879">Wnt signaling pathway</keyword>
<evidence type="ECO:0000313" key="15">
    <source>
        <dbReference type="EMBL" id="CAK8688931.1"/>
    </source>
</evidence>
<feature type="region of interest" description="Disordered" evidence="14">
    <location>
        <begin position="269"/>
        <end position="329"/>
    </location>
</feature>
<keyword evidence="5 13" id="KW-0812">Transmembrane</keyword>
<evidence type="ECO:0000256" key="13">
    <source>
        <dbReference type="RuleBase" id="RU369069"/>
    </source>
</evidence>
<protein>
    <recommendedName>
        <fullName evidence="13">Metalloprotease TIKI</fullName>
        <ecNumber evidence="13">3.4.-.-</ecNumber>
    </recommendedName>
    <alternativeName>
        <fullName evidence="13">TRAB domain-containing protein 2</fullName>
    </alternativeName>
</protein>
<evidence type="ECO:0000256" key="2">
    <source>
        <dbReference type="ARBA" id="ARBA00004479"/>
    </source>
</evidence>
<evidence type="ECO:0000256" key="3">
    <source>
        <dbReference type="ARBA" id="ARBA00008261"/>
    </source>
</evidence>
<keyword evidence="6 13" id="KW-0479">Metal-binding</keyword>
<evidence type="ECO:0000256" key="14">
    <source>
        <dbReference type="SAM" id="MobiDB-lite"/>
    </source>
</evidence>
<keyword evidence="12" id="KW-0325">Glycoprotein</keyword>
<feature type="transmembrane region" description="Helical" evidence="13">
    <location>
        <begin position="459"/>
        <end position="481"/>
    </location>
</feature>
<sequence>MLPTGQELKKVLPSDLYERLQHHFDYVRRSMPNWLSPEQKSKGLNADYLFEAIVGNWKRKKPVWVMLMINSLTEADVRSRNIPVLDLYLARQAERMGKKIGAVEKVDEQCQPLNGLNMSQVFFALNHTLAMQEKVRYGTLKIPYTTDDLIDQYNCGELNSATFDKETAQMPQMVNQSDSEPKKDGSEHQDTSESTMATAIDLYFKQELIYRRNHRMAERVKNLLEAFPDQSFFFAFGAGHFLGNGSVIDFLRKEGLKIKNSLPKIIRSSEEKKDFPATTDLDEQKRSSPSQRRKSGRKKKNKRKRKHSVRGGHRNQSFHGKKRDKLANEKQRTKFRDLWVRIEDSEIYPKRRSSAYQDDVGGENVRVINRYPTVFPQLFDNDVDKSFNQNKQLQRKQISSSKKLVNKDQARYYQYHYPNNPRLPVFTQDWDGNGPKFWREELADYEDRDNGVTTSFSPRTVLCIVPIILAIFFVALFDIAFEGS</sequence>
<evidence type="ECO:0000256" key="7">
    <source>
        <dbReference type="ARBA" id="ARBA00022729"/>
    </source>
</evidence>
<comment type="function">
    <text evidence="13">Metalloprotease that acts as a negative regulator of the Wnt signaling pathway by mediating the cleavage of the N-terminal residues of a subset of Wnt proteins. Following cleavage, Wnt proteins become oxidized and form large disulfide-bond oligomers, leading to their inactivation.</text>
</comment>
<keyword evidence="4 13" id="KW-0645">Protease</keyword>
<evidence type="ECO:0000256" key="10">
    <source>
        <dbReference type="ARBA" id="ARBA00023049"/>
    </source>
</evidence>
<keyword evidence="7 13" id="KW-0732">Signal</keyword>
<evidence type="ECO:0000256" key="8">
    <source>
        <dbReference type="ARBA" id="ARBA00022801"/>
    </source>
</evidence>
<organism evidence="15 16">
    <name type="scientific">Clavelina lepadiformis</name>
    <name type="common">Light-bulb sea squirt</name>
    <name type="synonym">Ascidia lepadiformis</name>
    <dbReference type="NCBI Taxonomy" id="159417"/>
    <lineage>
        <taxon>Eukaryota</taxon>
        <taxon>Metazoa</taxon>
        <taxon>Chordata</taxon>
        <taxon>Tunicata</taxon>
        <taxon>Ascidiacea</taxon>
        <taxon>Aplousobranchia</taxon>
        <taxon>Clavelinidae</taxon>
        <taxon>Clavelina</taxon>
    </lineage>
</organism>
<evidence type="ECO:0000256" key="6">
    <source>
        <dbReference type="ARBA" id="ARBA00022723"/>
    </source>
</evidence>
<proteinExistence type="inferred from homology"/>
<evidence type="ECO:0000256" key="12">
    <source>
        <dbReference type="ARBA" id="ARBA00023180"/>
    </source>
</evidence>
<dbReference type="PANTHER" id="PTHR31120">
    <property type="entry name" value="METALLOPROTEASE TIKI"/>
    <property type="match status" value="1"/>
</dbReference>
<keyword evidence="9 13" id="KW-1133">Transmembrane helix</keyword>
<evidence type="ECO:0000256" key="1">
    <source>
        <dbReference type="ARBA" id="ARBA00001941"/>
    </source>
</evidence>
<comment type="cofactor">
    <cofactor evidence="13">
        <name>Mn(2+)</name>
        <dbReference type="ChEBI" id="CHEBI:29035"/>
    </cofactor>
    <cofactor evidence="13">
        <name>Co(2+)</name>
        <dbReference type="ChEBI" id="CHEBI:48828"/>
    </cofactor>
    <text evidence="13">Divalent metal cations. Mn(2+) or Co(2+).</text>
</comment>
<feature type="compositionally biased region" description="Basic residues" evidence="14">
    <location>
        <begin position="291"/>
        <end position="313"/>
    </location>
</feature>
<evidence type="ECO:0000256" key="9">
    <source>
        <dbReference type="ARBA" id="ARBA00022989"/>
    </source>
</evidence>
<evidence type="ECO:0000256" key="11">
    <source>
        <dbReference type="ARBA" id="ARBA00023136"/>
    </source>
</evidence>
<keyword evidence="8 13" id="KW-0378">Hydrolase</keyword>
<dbReference type="Proteomes" id="UP001642483">
    <property type="component" value="Unassembled WGS sequence"/>
</dbReference>
<feature type="region of interest" description="Disordered" evidence="14">
    <location>
        <begin position="166"/>
        <end position="193"/>
    </location>
</feature>
<dbReference type="PANTHER" id="PTHR31120:SF6">
    <property type="entry name" value="METALLOPROTEASE TIKI HOMOLOG"/>
    <property type="match status" value="1"/>
</dbReference>
<name>A0ABP0GAW0_CLALP</name>
<dbReference type="InterPro" id="IPR002816">
    <property type="entry name" value="TraB/PrgY/GumN_fam"/>
</dbReference>
<accession>A0ABP0GAW0</accession>
<dbReference type="EMBL" id="CAWYQH010000108">
    <property type="protein sequence ID" value="CAK8688931.1"/>
    <property type="molecule type" value="Genomic_DNA"/>
</dbReference>
<keyword evidence="16" id="KW-1185">Reference proteome</keyword>
<feature type="compositionally biased region" description="Polar residues" evidence="14">
    <location>
        <begin position="169"/>
        <end position="178"/>
    </location>
</feature>
<evidence type="ECO:0000256" key="4">
    <source>
        <dbReference type="ARBA" id="ARBA00022670"/>
    </source>
</evidence>
<comment type="subcellular location">
    <subcellularLocation>
        <location evidence="13">Cell membrane</location>
        <topology evidence="13">Single-pass type I membrane protein</topology>
    </subcellularLocation>
    <subcellularLocation>
        <location evidence="2">Membrane</location>
        <topology evidence="2">Single-pass type I membrane protein</topology>
    </subcellularLocation>
</comment>
<comment type="caution">
    <text evidence="15">The sequence shown here is derived from an EMBL/GenBank/DDBJ whole genome shotgun (WGS) entry which is preliminary data.</text>
</comment>
<dbReference type="InterPro" id="IPR040230">
    <property type="entry name" value="TIKI1/2-like"/>
</dbReference>
<keyword evidence="11 13" id="KW-0472">Membrane</keyword>
<evidence type="ECO:0000256" key="5">
    <source>
        <dbReference type="ARBA" id="ARBA00022692"/>
    </source>
</evidence>
<feature type="compositionally biased region" description="Basic and acidic residues" evidence="14">
    <location>
        <begin position="179"/>
        <end position="191"/>
    </location>
</feature>